<feature type="coiled-coil region" evidence="4">
    <location>
        <begin position="450"/>
        <end position="498"/>
    </location>
</feature>
<feature type="coiled-coil region" evidence="4">
    <location>
        <begin position="293"/>
        <end position="422"/>
    </location>
</feature>
<evidence type="ECO:0000313" key="6">
    <source>
        <dbReference type="EMBL" id="MFD1018414.1"/>
    </source>
</evidence>
<feature type="coiled-coil region" evidence="4">
    <location>
        <begin position="602"/>
        <end position="664"/>
    </location>
</feature>
<feature type="coiled-coil region" evidence="4">
    <location>
        <begin position="235"/>
        <end position="269"/>
    </location>
</feature>
<dbReference type="Gene3D" id="3.40.50.300">
    <property type="entry name" value="P-loop containing nucleotide triphosphate hydrolases"/>
    <property type="match status" value="2"/>
</dbReference>
<dbReference type="InterPro" id="IPR027417">
    <property type="entry name" value="P-loop_NTPase"/>
</dbReference>
<feature type="coiled-coil region" evidence="4">
    <location>
        <begin position="806"/>
        <end position="857"/>
    </location>
</feature>
<keyword evidence="7" id="KW-1185">Reference proteome</keyword>
<accession>A0ABW3L1G5</accession>
<proteinExistence type="inferred from homology"/>
<reference evidence="7" key="1">
    <citation type="journal article" date="2019" name="Int. J. Syst. Evol. Microbiol.">
        <title>The Global Catalogue of Microorganisms (GCM) 10K type strain sequencing project: providing services to taxonomists for standard genome sequencing and annotation.</title>
        <authorList>
            <consortium name="The Broad Institute Genomics Platform"/>
            <consortium name="The Broad Institute Genome Sequencing Center for Infectious Disease"/>
            <person name="Wu L."/>
            <person name="Ma J."/>
        </authorList>
    </citation>
    <scope>NUCLEOTIDE SEQUENCE [LARGE SCALE GENOMIC DNA]</scope>
    <source>
        <strain evidence="7">CCUG 56607</strain>
    </source>
</reference>
<name>A0ABW3L1G5_9BACI</name>
<evidence type="ECO:0000256" key="4">
    <source>
        <dbReference type="SAM" id="Coils"/>
    </source>
</evidence>
<dbReference type="InterPro" id="IPR038729">
    <property type="entry name" value="Rad50/SbcC_AAA"/>
</dbReference>
<dbReference type="PANTHER" id="PTHR32114">
    <property type="entry name" value="ABC TRANSPORTER ABCH.3"/>
    <property type="match status" value="1"/>
</dbReference>
<organism evidence="6 7">
    <name type="scientific">Thalassobacillus hwangdonensis</name>
    <dbReference type="NCBI Taxonomy" id="546108"/>
    <lineage>
        <taxon>Bacteria</taxon>
        <taxon>Bacillati</taxon>
        <taxon>Bacillota</taxon>
        <taxon>Bacilli</taxon>
        <taxon>Bacillales</taxon>
        <taxon>Bacillaceae</taxon>
        <taxon>Thalassobacillus</taxon>
    </lineage>
</organism>
<dbReference type="Pfam" id="PF13558">
    <property type="entry name" value="SbcC_Walker_B"/>
    <property type="match status" value="1"/>
</dbReference>
<dbReference type="EMBL" id="JBHTKL010000001">
    <property type="protein sequence ID" value="MFD1018414.1"/>
    <property type="molecule type" value="Genomic_DNA"/>
</dbReference>
<evidence type="ECO:0000256" key="2">
    <source>
        <dbReference type="ARBA" id="ARBA00011322"/>
    </source>
</evidence>
<sequence length="1037" mass="120544">MKALSLTMAAFGPYRDRQTIDFTELGEESIFLVTGPTGAGKTTIFDALCFALYGKASGTDRDHDTLRSHFSPPELATEVEYVFQIHGETYRVIRSPKQKKPKARGEGYTDDPAKAELYQKVDQGEKLIASRIMEVNESLEQLLSLDYEQFRKMIMIPQGEFRKLISENSKEREEILQRIFQTHFYDKITARLKDEAKELKASIQQFEWHFEQEASKITWTDEDRPEDEDNQTQIIEALNEKVKASDLQINEMDKVLDRNKKELERAQSSYYEAKALNEKFLEREKLVLEKEQLVQKEADIQAKRKAYDNAEKASQIIPLEEYWKEKKIEKRKLDQELSDKENEKERASAAFEKIERDFKKEEAYQPELDKKIDHLKDMKQELEKLSKISELKQTGQHLKHKSEKGKKRTAEIEKEIRMMEQEKREKTAIVKKDSQLNEKFYQVKQQLSEQQSIEQKLGQLLENHSKLEEMRLQYRSFKQTYEQKKIRMKERKEAYQTAQSSLNRHHAYVLSHRLQEGEPCPVCGSVDHPSPAAVEDGAMTLEEVDRLQAKYDHAAKEVENLQDKYIQLEAEGKSQQQVTESLYEEVSEIVPRLSRDDIQKSLKLQTREVEGIKERLASVDNEMKEMKQAHVTLEKLETQLEEKKTELEKTKEALQADHENWIRLQTQIDHLNNQVSGDWEGASELERWITIETKSIHNDKVKWEEIQKQYENKRQLLQKFNVETGELIKYCKKVEDESIAHYNRMMEKIEQYEFHSYESYLEAKLPIEKMDALNREIDAFIQRKNTVVSMVESLDSSLSGKQRPDINVFKEQVEKAEASKNETLQAIHTLQGQLKELQNIKHTLVTVLEEMKELSETYYDIGELADLAKGENHLRLSFERYVLSAFLDEILMQANIRFDQMTEHRYQLVRSDQVAKRGAQSGLDLEVMDHHTGQQRSVKTLSGGEGFKAALSLALGMADVVQAHSGGVQLDTLFIDEGFGTLDELSLEQAIGCLKDLQQGNRMLGIISHVPQLKEEIKAKLQILPTPEGSTVDFVFQ</sequence>
<dbReference type="Proteomes" id="UP001596990">
    <property type="component" value="Unassembled WGS sequence"/>
</dbReference>
<feature type="domain" description="Rad50/SbcC-type AAA" evidence="5">
    <location>
        <begin position="5"/>
        <end position="226"/>
    </location>
</feature>
<comment type="similarity">
    <text evidence="1">Belongs to the SMC family. SbcC subfamily.</text>
</comment>
<gene>
    <name evidence="6" type="ORF">ACFQ2J_04290</name>
</gene>
<dbReference type="SUPFAM" id="SSF52540">
    <property type="entry name" value="P-loop containing nucleoside triphosphate hydrolases"/>
    <property type="match status" value="2"/>
</dbReference>
<evidence type="ECO:0000313" key="7">
    <source>
        <dbReference type="Proteomes" id="UP001596990"/>
    </source>
</evidence>
<protein>
    <recommendedName>
        <fullName evidence="3">Nuclease SbcCD subunit C</fullName>
    </recommendedName>
</protein>
<keyword evidence="4" id="KW-0175">Coiled coil</keyword>
<dbReference type="RefSeq" id="WP_386056897.1">
    <property type="nucleotide sequence ID" value="NZ_JBHTKL010000001.1"/>
</dbReference>
<evidence type="ECO:0000256" key="3">
    <source>
        <dbReference type="ARBA" id="ARBA00013368"/>
    </source>
</evidence>
<dbReference type="PANTHER" id="PTHR32114:SF2">
    <property type="entry name" value="ABC TRANSPORTER ABCH.3"/>
    <property type="match status" value="1"/>
</dbReference>
<evidence type="ECO:0000256" key="1">
    <source>
        <dbReference type="ARBA" id="ARBA00006930"/>
    </source>
</evidence>
<evidence type="ECO:0000259" key="5">
    <source>
        <dbReference type="Pfam" id="PF13476"/>
    </source>
</evidence>
<feature type="coiled-coil region" evidence="4">
    <location>
        <begin position="544"/>
        <end position="578"/>
    </location>
</feature>
<dbReference type="Pfam" id="PF13476">
    <property type="entry name" value="AAA_23"/>
    <property type="match status" value="1"/>
</dbReference>
<comment type="caution">
    <text evidence="6">The sequence shown here is derived from an EMBL/GenBank/DDBJ whole genome shotgun (WGS) entry which is preliminary data.</text>
</comment>
<comment type="subunit">
    <text evidence="2">Heterodimer of SbcC and SbcD.</text>
</comment>